<dbReference type="PANTHER" id="PTHR28629">
    <property type="entry name" value="TRIOKINASE/FMN CYCLASE"/>
    <property type="match status" value="1"/>
</dbReference>
<dbReference type="GO" id="GO:0004371">
    <property type="term" value="F:glycerone kinase activity"/>
    <property type="evidence" value="ECO:0007669"/>
    <property type="project" value="InterPro"/>
</dbReference>
<reference evidence="4 5" key="2">
    <citation type="submission" date="2015-01" db="EMBL/GenBank/DDBJ databases">
        <authorList>
            <consortium name="NBRP consortium"/>
            <person name="Sawabe T."/>
            <person name="Meirelles P."/>
            <person name="Feng G."/>
            <person name="Sayaka M."/>
            <person name="Hattori M."/>
            <person name="Ohkuma M."/>
        </authorList>
    </citation>
    <scope>NUCLEOTIDE SEQUENCE [LARGE SCALE GENOMIC DNA]</scope>
    <source>
        <strain evidence="4 5">JCM19232</strain>
    </source>
</reference>
<evidence type="ECO:0000313" key="5">
    <source>
        <dbReference type="Proteomes" id="UP000031670"/>
    </source>
</evidence>
<gene>
    <name evidence="4" type="ORF">JCM19232_5699</name>
</gene>
<keyword evidence="1" id="KW-0808">Transferase</keyword>
<dbReference type="SMART" id="SM01120">
    <property type="entry name" value="Dak2"/>
    <property type="match status" value="1"/>
</dbReference>
<organism evidence="4 5">
    <name type="scientific">Vibrio ishigakensis</name>
    <dbReference type="NCBI Taxonomy" id="1481914"/>
    <lineage>
        <taxon>Bacteria</taxon>
        <taxon>Pseudomonadati</taxon>
        <taxon>Pseudomonadota</taxon>
        <taxon>Gammaproteobacteria</taxon>
        <taxon>Vibrionales</taxon>
        <taxon>Vibrionaceae</taxon>
        <taxon>Vibrio</taxon>
    </lineage>
</organism>
<evidence type="ECO:0000313" key="4">
    <source>
        <dbReference type="EMBL" id="GAM61398.1"/>
    </source>
</evidence>
<proteinExistence type="predicted"/>
<dbReference type="GO" id="GO:0019563">
    <property type="term" value="P:glycerol catabolic process"/>
    <property type="evidence" value="ECO:0007669"/>
    <property type="project" value="TreeGrafter"/>
</dbReference>
<dbReference type="SUPFAM" id="SSF101473">
    <property type="entry name" value="DhaL-like"/>
    <property type="match status" value="1"/>
</dbReference>
<evidence type="ECO:0000259" key="3">
    <source>
        <dbReference type="PROSITE" id="PS51480"/>
    </source>
</evidence>
<dbReference type="InterPro" id="IPR036117">
    <property type="entry name" value="DhaL_dom_sf"/>
</dbReference>
<dbReference type="RefSeq" id="WP_261833595.1">
    <property type="nucleotide sequence ID" value="NZ_AP024881.1"/>
</dbReference>
<dbReference type="PANTHER" id="PTHR28629:SF4">
    <property type="entry name" value="TRIOKINASE_FMN CYCLASE"/>
    <property type="match status" value="1"/>
</dbReference>
<dbReference type="FunFam" id="1.25.40.340:FF:000002">
    <property type="entry name" value="Dihydroxyacetone kinase, L subunit"/>
    <property type="match status" value="1"/>
</dbReference>
<dbReference type="InterPro" id="IPR012737">
    <property type="entry name" value="DhaK_L_YcgS"/>
</dbReference>
<dbReference type="EMBL" id="BBSA01000003">
    <property type="protein sequence ID" value="GAM61398.1"/>
    <property type="molecule type" value="Genomic_DNA"/>
</dbReference>
<accession>A0A0B8PE76</accession>
<name>A0A0B8PE76_9VIBR</name>
<dbReference type="Proteomes" id="UP000031670">
    <property type="component" value="Unassembled WGS sequence"/>
</dbReference>
<dbReference type="AlphaFoldDB" id="A0A0B8PE76"/>
<keyword evidence="2 4" id="KW-0418">Kinase</keyword>
<dbReference type="PROSITE" id="PS51480">
    <property type="entry name" value="DHAL"/>
    <property type="match status" value="1"/>
</dbReference>
<comment type="caution">
    <text evidence="4">The sequence shown here is derived from an EMBL/GenBank/DDBJ whole genome shotgun (WGS) entry which is preliminary data.</text>
</comment>
<dbReference type="GO" id="GO:0005829">
    <property type="term" value="C:cytosol"/>
    <property type="evidence" value="ECO:0007669"/>
    <property type="project" value="TreeGrafter"/>
</dbReference>
<protein>
    <submittedName>
        <fullName evidence="4">Putative dihydroxyacetone kinase</fullName>
    </submittedName>
</protein>
<dbReference type="InterPro" id="IPR050861">
    <property type="entry name" value="Dihydroxyacetone_Kinase"/>
</dbReference>
<dbReference type="Gene3D" id="1.25.40.340">
    <property type="match status" value="1"/>
</dbReference>
<dbReference type="InterPro" id="IPR004007">
    <property type="entry name" value="DhaL_dom"/>
</dbReference>
<dbReference type="NCBIfam" id="TIGR02365">
    <property type="entry name" value="dha_L_ycgS"/>
    <property type="match status" value="1"/>
</dbReference>
<dbReference type="Pfam" id="PF02734">
    <property type="entry name" value="Dak2"/>
    <property type="match status" value="1"/>
</dbReference>
<feature type="domain" description="DhaL" evidence="3">
    <location>
        <begin position="4"/>
        <end position="203"/>
    </location>
</feature>
<sequence length="211" mass="21935">MDVQNAKQMMAYVADKMVASEPVLTKFDQAIGDGDHGIGMERGFKAVQELLADESFAPADVSKLLLKIGTTMMSTMGGASGAIFGTLFRSGAKAIKGANELNTQVLSEFLAAGLQGVYERGGAAPGDKTMIDALVAAVKESESRQGELSEHLPAIAAAAQAGVEATKDMIATTGKAKTLGERSLGHPDPGAMSMAFILQFMCEFATEQVAA</sequence>
<evidence type="ECO:0000256" key="1">
    <source>
        <dbReference type="ARBA" id="ARBA00022679"/>
    </source>
</evidence>
<reference evidence="4 5" key="1">
    <citation type="submission" date="2015-01" db="EMBL/GenBank/DDBJ databases">
        <title>Vibrio sp. C5 JCM 19232 whole genome shotgun sequence.</title>
        <authorList>
            <person name="Sawabe T."/>
            <person name="Meirelles P."/>
            <person name="Feng G."/>
            <person name="Sayaka M."/>
            <person name="Hattori M."/>
            <person name="Ohkuma M."/>
        </authorList>
    </citation>
    <scope>NUCLEOTIDE SEQUENCE [LARGE SCALE GENOMIC DNA]</scope>
    <source>
        <strain evidence="4 5">JCM19232</strain>
    </source>
</reference>
<evidence type="ECO:0000256" key="2">
    <source>
        <dbReference type="ARBA" id="ARBA00022777"/>
    </source>
</evidence>